<name>A0A813PBS2_9BILA</name>
<evidence type="ECO:0000256" key="1">
    <source>
        <dbReference type="SAM" id="MobiDB-lite"/>
    </source>
</evidence>
<protein>
    <submittedName>
        <fullName evidence="2">Uncharacterized protein</fullName>
    </submittedName>
</protein>
<feature type="region of interest" description="Disordered" evidence="1">
    <location>
        <begin position="207"/>
        <end position="237"/>
    </location>
</feature>
<reference evidence="2" key="1">
    <citation type="submission" date="2021-02" db="EMBL/GenBank/DDBJ databases">
        <authorList>
            <person name="Nowell W R."/>
        </authorList>
    </citation>
    <scope>NUCLEOTIDE SEQUENCE</scope>
</reference>
<proteinExistence type="predicted"/>
<dbReference type="EMBL" id="CAJNOH010000011">
    <property type="protein sequence ID" value="CAF0748092.1"/>
    <property type="molecule type" value="Genomic_DNA"/>
</dbReference>
<feature type="region of interest" description="Disordered" evidence="1">
    <location>
        <begin position="360"/>
        <end position="397"/>
    </location>
</feature>
<feature type="compositionally biased region" description="Polar residues" evidence="1">
    <location>
        <begin position="72"/>
        <end position="95"/>
    </location>
</feature>
<feature type="compositionally biased region" description="Basic and acidic residues" evidence="1">
    <location>
        <begin position="52"/>
        <end position="71"/>
    </location>
</feature>
<evidence type="ECO:0000313" key="3">
    <source>
        <dbReference type="Proteomes" id="UP000663854"/>
    </source>
</evidence>
<dbReference type="AlphaFoldDB" id="A0A813PBS2"/>
<evidence type="ECO:0000313" key="2">
    <source>
        <dbReference type="EMBL" id="CAF0748092.1"/>
    </source>
</evidence>
<accession>A0A813PBS2</accession>
<feature type="region of interest" description="Disordered" evidence="1">
    <location>
        <begin position="1"/>
        <end position="95"/>
    </location>
</feature>
<feature type="region of interest" description="Disordered" evidence="1">
    <location>
        <begin position="422"/>
        <end position="445"/>
    </location>
</feature>
<feature type="compositionally biased region" description="Polar residues" evidence="1">
    <location>
        <begin position="1"/>
        <end position="30"/>
    </location>
</feature>
<comment type="caution">
    <text evidence="2">The sequence shown here is derived from an EMBL/GenBank/DDBJ whole genome shotgun (WGS) entry which is preliminary data.</text>
</comment>
<sequence length="445" mass="50913">MSETAGQTSRYTPNTYRENSPKQYQQNTNEWKTRKSLDRIGYNNQYQSKSSFLDKYRSKKDSDDSVAKDINDGTSTYVPSCYQCNSPRSDNTQQRTQTYSSNIDTSTLRSTGNVIHDERFGNEILARAGPSHQYQHPQYRTHEVIAPDGRLENLNIQADNEPLRVVKPTDQNIHYKQQVNVRFLEPPPGPEPAPIIIKERQAPAPPPLPPVVVRQRPPTPPTPRPLIIRERPPTPPVQQQPQIIEKVLPPPPAPPRQVIVERLPPPPPKPRQVIYEKWLPYQETKERPVIVERAPPLEILRPPKNVIIEYEQPKAHHEQIVIDEGVFRADPRSHNATSTIGEVRIVDKITDLPMDYSKYLSNRRPQTVQSHSVSSPHLYERQPSPPPQLSQTEPAQQYRSTTYNYPGAYTTTYRASYTNQNATRSGYGQYDSTNGSRSASYTKYV</sequence>
<feature type="compositionally biased region" description="Polar residues" evidence="1">
    <location>
        <begin position="360"/>
        <end position="375"/>
    </location>
</feature>
<organism evidence="2 3">
    <name type="scientific">Rotaria sordida</name>
    <dbReference type="NCBI Taxonomy" id="392033"/>
    <lineage>
        <taxon>Eukaryota</taxon>
        <taxon>Metazoa</taxon>
        <taxon>Spiralia</taxon>
        <taxon>Gnathifera</taxon>
        <taxon>Rotifera</taxon>
        <taxon>Eurotatoria</taxon>
        <taxon>Bdelloidea</taxon>
        <taxon>Philodinida</taxon>
        <taxon>Philodinidae</taxon>
        <taxon>Rotaria</taxon>
    </lineage>
</organism>
<dbReference type="Proteomes" id="UP000663854">
    <property type="component" value="Unassembled WGS sequence"/>
</dbReference>
<feature type="compositionally biased region" description="Polar residues" evidence="1">
    <location>
        <begin position="42"/>
        <end position="51"/>
    </location>
</feature>
<gene>
    <name evidence="2" type="ORF">PYM288_LOCUS1938</name>
</gene>